<sequence length="74" mass="8285">MTQSHSKSRQTAEIAFNSLQAPFFAKNHAMDELEAITQSRDAKTQRLREARQAKELADQAAATSALLAKRNPMR</sequence>
<comment type="caution">
    <text evidence="2">The sequence shown here is derived from an EMBL/GenBank/DDBJ whole genome shotgun (WGS) entry which is preliminary data.</text>
</comment>
<dbReference type="RefSeq" id="WP_153354226.1">
    <property type="nucleotide sequence ID" value="NZ_WIXI01000042.1"/>
</dbReference>
<dbReference type="EMBL" id="WIXI01000042">
    <property type="protein sequence ID" value="MQY46736.1"/>
    <property type="molecule type" value="Genomic_DNA"/>
</dbReference>
<reference evidence="2 3" key="1">
    <citation type="submission" date="2019-11" db="EMBL/GenBank/DDBJ databases">
        <title>Genome analysis of Rhizobacterium cereale a novel genus and species isolated from maize roots in North Spain.</title>
        <authorList>
            <person name="Menendez E."/>
            <person name="Flores-Felix J.D."/>
            <person name="Ramirez-Bahena M.-H."/>
            <person name="Igual J.M."/>
            <person name="Garcia-Fraile P."/>
            <person name="Peix A."/>
            <person name="Velazquez E."/>
        </authorList>
    </citation>
    <scope>NUCLEOTIDE SEQUENCE [LARGE SCALE GENOMIC DNA]</scope>
    <source>
        <strain evidence="2 3">RZME27</strain>
    </source>
</reference>
<keyword evidence="3" id="KW-1185">Reference proteome</keyword>
<gene>
    <name evidence="2" type="ORF">GAO09_11900</name>
</gene>
<feature type="compositionally biased region" description="Low complexity" evidence="1">
    <location>
        <begin position="58"/>
        <end position="68"/>
    </location>
</feature>
<protein>
    <submittedName>
        <fullName evidence="2">Uncharacterized protein</fullName>
    </submittedName>
</protein>
<dbReference type="Proteomes" id="UP000435138">
    <property type="component" value="Unassembled WGS sequence"/>
</dbReference>
<evidence type="ECO:0000313" key="3">
    <source>
        <dbReference type="Proteomes" id="UP000435138"/>
    </source>
</evidence>
<dbReference type="AlphaFoldDB" id="A0A6A8AC03"/>
<evidence type="ECO:0000256" key="1">
    <source>
        <dbReference type="SAM" id="MobiDB-lite"/>
    </source>
</evidence>
<proteinExistence type="predicted"/>
<evidence type="ECO:0000313" key="2">
    <source>
        <dbReference type="EMBL" id="MQY46736.1"/>
    </source>
</evidence>
<feature type="compositionally biased region" description="Basic and acidic residues" evidence="1">
    <location>
        <begin position="40"/>
        <end position="57"/>
    </location>
</feature>
<organism evidence="2 3">
    <name type="scientific">Endobacterium cereale</name>
    <dbReference type="NCBI Taxonomy" id="2663029"/>
    <lineage>
        <taxon>Bacteria</taxon>
        <taxon>Pseudomonadati</taxon>
        <taxon>Pseudomonadota</taxon>
        <taxon>Alphaproteobacteria</taxon>
        <taxon>Hyphomicrobiales</taxon>
        <taxon>Rhizobiaceae</taxon>
        <taxon>Endobacterium</taxon>
    </lineage>
</organism>
<feature type="region of interest" description="Disordered" evidence="1">
    <location>
        <begin position="40"/>
        <end position="74"/>
    </location>
</feature>
<name>A0A6A8AC03_9HYPH</name>
<accession>A0A6A8AC03</accession>